<name>A0A4V2UUS4_9BACL</name>
<sequence>MKEKSFTIFIEYRIKEDMWLSFVEIIPEIQHETAKLSSVTSHEFLTGSEQPFRVVEEVRLTDWEIYQQLRPFRTDGEHPLFSKWHSMIQGGKEKIHIWAFEPIL</sequence>
<evidence type="ECO:0008006" key="3">
    <source>
        <dbReference type="Google" id="ProtNLM"/>
    </source>
</evidence>
<accession>A0A4V2UUS4</accession>
<keyword evidence="2" id="KW-1185">Reference proteome</keyword>
<protein>
    <recommendedName>
        <fullName evidence="3">ABM domain-containing protein</fullName>
    </recommendedName>
</protein>
<dbReference type="RefSeq" id="WP_131926402.1">
    <property type="nucleotide sequence ID" value="NZ_SMAG01000010.1"/>
</dbReference>
<comment type="caution">
    <text evidence="1">The sequence shown here is derived from an EMBL/GenBank/DDBJ whole genome shotgun (WGS) entry which is preliminary data.</text>
</comment>
<evidence type="ECO:0000313" key="1">
    <source>
        <dbReference type="EMBL" id="TCS92800.1"/>
    </source>
</evidence>
<dbReference type="OrthoDB" id="2967153at2"/>
<dbReference type="EMBL" id="SMAG01000010">
    <property type="protein sequence ID" value="TCS92800.1"/>
    <property type="molecule type" value="Genomic_DNA"/>
</dbReference>
<organism evidence="1 2">
    <name type="scientific">Hazenella coriacea</name>
    <dbReference type="NCBI Taxonomy" id="1179467"/>
    <lineage>
        <taxon>Bacteria</taxon>
        <taxon>Bacillati</taxon>
        <taxon>Bacillota</taxon>
        <taxon>Bacilli</taxon>
        <taxon>Bacillales</taxon>
        <taxon>Thermoactinomycetaceae</taxon>
        <taxon>Hazenella</taxon>
    </lineage>
</organism>
<reference evidence="1 2" key="1">
    <citation type="submission" date="2019-03" db="EMBL/GenBank/DDBJ databases">
        <title>Genomic Encyclopedia of Type Strains, Phase IV (KMG-IV): sequencing the most valuable type-strain genomes for metagenomic binning, comparative biology and taxonomic classification.</title>
        <authorList>
            <person name="Goeker M."/>
        </authorList>
    </citation>
    <scope>NUCLEOTIDE SEQUENCE [LARGE SCALE GENOMIC DNA]</scope>
    <source>
        <strain evidence="1 2">DSM 45707</strain>
    </source>
</reference>
<proteinExistence type="predicted"/>
<evidence type="ECO:0000313" key="2">
    <source>
        <dbReference type="Proteomes" id="UP000294937"/>
    </source>
</evidence>
<gene>
    <name evidence="1" type="ORF">EDD58_11026</name>
</gene>
<dbReference type="AlphaFoldDB" id="A0A4V2UUS4"/>
<dbReference type="Proteomes" id="UP000294937">
    <property type="component" value="Unassembled WGS sequence"/>
</dbReference>